<keyword evidence="2" id="KW-1133">Transmembrane helix</keyword>
<keyword evidence="4" id="KW-1185">Reference proteome</keyword>
<dbReference type="EMBL" id="JBHSGA010000013">
    <property type="protein sequence ID" value="MFC4526421.1"/>
    <property type="molecule type" value="Genomic_DNA"/>
</dbReference>
<evidence type="ECO:0000313" key="3">
    <source>
        <dbReference type="EMBL" id="MFC4526421.1"/>
    </source>
</evidence>
<keyword evidence="2" id="KW-0472">Membrane</keyword>
<evidence type="ECO:0000313" key="4">
    <source>
        <dbReference type="Proteomes" id="UP001595961"/>
    </source>
</evidence>
<feature type="transmembrane region" description="Helical" evidence="2">
    <location>
        <begin position="401"/>
        <end position="425"/>
    </location>
</feature>
<evidence type="ECO:0008006" key="5">
    <source>
        <dbReference type="Google" id="ProtNLM"/>
    </source>
</evidence>
<name>A0ABV9C0J6_9GAMM</name>
<proteinExistence type="predicted"/>
<keyword evidence="2" id="KW-0812">Transmembrane</keyword>
<dbReference type="Proteomes" id="UP001595961">
    <property type="component" value="Unassembled WGS sequence"/>
</dbReference>
<evidence type="ECO:0000256" key="2">
    <source>
        <dbReference type="SAM" id="Phobius"/>
    </source>
</evidence>
<feature type="region of interest" description="Disordered" evidence="1">
    <location>
        <begin position="584"/>
        <end position="607"/>
    </location>
</feature>
<feature type="transmembrane region" description="Helical" evidence="2">
    <location>
        <begin position="445"/>
        <end position="473"/>
    </location>
</feature>
<dbReference type="RefSeq" id="WP_266151167.1">
    <property type="nucleotide sequence ID" value="NZ_JAPDPF010000007.1"/>
</dbReference>
<comment type="caution">
    <text evidence="3">The sequence shown here is derived from an EMBL/GenBank/DDBJ whole genome shotgun (WGS) entry which is preliminary data.</text>
</comment>
<evidence type="ECO:0000256" key="1">
    <source>
        <dbReference type="SAM" id="MobiDB-lite"/>
    </source>
</evidence>
<accession>A0ABV9C0J6</accession>
<reference evidence="4" key="1">
    <citation type="journal article" date="2019" name="Int. J. Syst. Evol. Microbiol.">
        <title>The Global Catalogue of Microorganisms (GCM) 10K type strain sequencing project: providing services to taxonomists for standard genome sequencing and annotation.</title>
        <authorList>
            <consortium name="The Broad Institute Genomics Platform"/>
            <consortium name="The Broad Institute Genome Sequencing Center for Infectious Disease"/>
            <person name="Wu L."/>
            <person name="Ma J."/>
        </authorList>
    </citation>
    <scope>NUCLEOTIDE SEQUENCE [LARGE SCALE GENOMIC DNA]</scope>
    <source>
        <strain evidence="4">CCM 4481</strain>
    </source>
</reference>
<protein>
    <recommendedName>
        <fullName evidence="5">Phage tail tape measure protein</fullName>
    </recommendedName>
</protein>
<organism evidence="3 4">
    <name type="scientific">Dyella halodurans</name>
    <dbReference type="NCBI Taxonomy" id="1920171"/>
    <lineage>
        <taxon>Bacteria</taxon>
        <taxon>Pseudomonadati</taxon>
        <taxon>Pseudomonadota</taxon>
        <taxon>Gammaproteobacteria</taxon>
        <taxon>Lysobacterales</taxon>
        <taxon>Rhodanobacteraceae</taxon>
        <taxon>Dyella</taxon>
    </lineage>
</organism>
<feature type="transmembrane region" description="Helical" evidence="2">
    <location>
        <begin position="20"/>
        <end position="38"/>
    </location>
</feature>
<feature type="compositionally biased region" description="Polar residues" evidence="1">
    <location>
        <begin position="587"/>
        <end position="597"/>
    </location>
</feature>
<gene>
    <name evidence="3" type="ORF">ACFO5W_07180</name>
</gene>
<sequence length="607" mass="63679">MRTEADAAKLEGRIKSIHGQLLKGGLMVGAGVGILAAFKTPLDEAKKFQTEVAKFSLYGMGDQVDAQAVKFAKGMNVIGTSATEAMRSLTEAQGVFRESGLSGSAALDGAKLAAPVLAKIAFATAGLDGDAKEKMHTQSLAMLRFVEMRGGLKDAATFNGIADAGWKAIRSSGGNVNWEQLRQFMARGGVAAQGLTDQALFGKLEPVIGELKGSGAGTAWMTSYNRLIGGVRVPNQVAHLLADNGIWDKSKIEWNSQGGIKRFNGKPLRDIKTLSSDPVEFYEKNILPMYAKLGIKSQEDKGRENLLIFGRTGGAMFSLIDRQLATIHRSVDAQSKALGIDASVKQVGGTLGGKEIDFHAKFNNLLLQTGDVILPMAVRALEILNPMLQRMANWMQAHPRMFGLVIQGLIGLAGALIGFGALNIIAGGFRGLGLALKGIGGLTQLATGLTSVAGGLKALGVAAAAFAAAYAGWKIGTVISDKMDGTKFGDKFSHYNTKYLGAALDLVGIKNDYSLAAKYDGYDQKYNGAAPLPGQAGYVKPGATRSPFIASPTQQTVQVNSTITLDGKAIAKSTTMHQARAAAAPQTGMSGLDSSQGPLPIGATGSW</sequence>